<keyword evidence="17" id="KW-1185">Reference proteome</keyword>
<reference evidence="17" key="1">
    <citation type="submission" date="2015-07" db="EMBL/GenBank/DDBJ databases">
        <title>Complete Genome of Thermincola ferriacetica strain Z-0001T.</title>
        <authorList>
            <person name="Lusk B."/>
            <person name="Badalamenti J.P."/>
            <person name="Parameswaran P."/>
            <person name="Bond D.R."/>
            <person name="Torres C.I."/>
        </authorList>
    </citation>
    <scope>NUCLEOTIDE SEQUENCE [LARGE SCALE GENOMIC DNA]</scope>
    <source>
        <strain evidence="17">Z-0001</strain>
    </source>
</reference>
<dbReference type="GO" id="GO:0008734">
    <property type="term" value="F:L-aspartate oxidase activity"/>
    <property type="evidence" value="ECO:0007669"/>
    <property type="project" value="UniProtKB-UniRule"/>
</dbReference>
<dbReference type="PIRSF" id="PIRSF000171">
    <property type="entry name" value="SDHA_APRA_LASPO"/>
    <property type="match status" value="1"/>
</dbReference>
<dbReference type="PANTHER" id="PTHR42716:SF2">
    <property type="entry name" value="L-ASPARTATE OXIDASE, CHLOROPLASTIC"/>
    <property type="match status" value="1"/>
</dbReference>
<keyword evidence="7 13" id="KW-0662">Pyridine nucleotide biosynthesis</keyword>
<comment type="cofactor">
    <cofactor evidence="1 13">
        <name>FAD</name>
        <dbReference type="ChEBI" id="CHEBI:57692"/>
    </cofactor>
</comment>
<protein>
    <recommendedName>
        <fullName evidence="5 11">L-aspartate oxidase</fullName>
        <ecNumber evidence="4 11">1.4.3.16</ecNumber>
    </recommendedName>
</protein>
<evidence type="ECO:0000256" key="3">
    <source>
        <dbReference type="ARBA" id="ARBA00008562"/>
    </source>
</evidence>
<keyword evidence="9 13" id="KW-0560">Oxidoreductase</keyword>
<dbReference type="Gene3D" id="1.20.58.100">
    <property type="entry name" value="Fumarate reductase/succinate dehydrogenase flavoprotein-like, C-terminal domain"/>
    <property type="match status" value="1"/>
</dbReference>
<evidence type="ECO:0000256" key="12">
    <source>
        <dbReference type="PIRSR" id="PIRSR000171-1"/>
    </source>
</evidence>
<evidence type="ECO:0000256" key="2">
    <source>
        <dbReference type="ARBA" id="ARBA00004950"/>
    </source>
</evidence>
<dbReference type="RefSeq" id="WP_052218594.1">
    <property type="nucleotide sequence ID" value="NZ_LGTE01000020.1"/>
</dbReference>
<dbReference type="InterPro" id="IPR036188">
    <property type="entry name" value="FAD/NAD-bd_sf"/>
</dbReference>
<dbReference type="SUPFAM" id="SSF46977">
    <property type="entry name" value="Succinate dehydrogenase/fumarate reductase flavoprotein C-terminal domain"/>
    <property type="match status" value="1"/>
</dbReference>
<dbReference type="InterPro" id="IPR037099">
    <property type="entry name" value="Fum_R/Succ_DH_flav-like_C_sf"/>
</dbReference>
<dbReference type="InterPro" id="IPR027477">
    <property type="entry name" value="Succ_DH/fumarate_Rdtase_cat_sf"/>
</dbReference>
<dbReference type="InterPro" id="IPR015939">
    <property type="entry name" value="Fum_Rdtase/Succ_DH_flav-like_C"/>
</dbReference>
<keyword evidence="6 13" id="KW-0285">Flavoprotein</keyword>
<evidence type="ECO:0000256" key="8">
    <source>
        <dbReference type="ARBA" id="ARBA00022827"/>
    </source>
</evidence>
<organism evidence="16 17">
    <name type="scientific">Thermincola ferriacetica</name>
    <dbReference type="NCBI Taxonomy" id="281456"/>
    <lineage>
        <taxon>Bacteria</taxon>
        <taxon>Bacillati</taxon>
        <taxon>Bacillota</taxon>
        <taxon>Clostridia</taxon>
        <taxon>Eubacteriales</taxon>
        <taxon>Thermincolaceae</taxon>
        <taxon>Thermincola</taxon>
    </lineage>
</organism>
<evidence type="ECO:0000313" key="17">
    <source>
        <dbReference type="Proteomes" id="UP000037175"/>
    </source>
</evidence>
<comment type="subcellular location">
    <subcellularLocation>
        <location evidence="13">Cytoplasm</location>
    </subcellularLocation>
</comment>
<evidence type="ECO:0000256" key="1">
    <source>
        <dbReference type="ARBA" id="ARBA00001974"/>
    </source>
</evidence>
<evidence type="ECO:0000256" key="4">
    <source>
        <dbReference type="ARBA" id="ARBA00012173"/>
    </source>
</evidence>
<dbReference type="NCBIfam" id="NF005701">
    <property type="entry name" value="PRK07512.1"/>
    <property type="match status" value="1"/>
</dbReference>
<evidence type="ECO:0000256" key="13">
    <source>
        <dbReference type="RuleBase" id="RU362049"/>
    </source>
</evidence>
<dbReference type="PRINTS" id="PR00368">
    <property type="entry name" value="FADPNR"/>
</dbReference>
<dbReference type="UniPathway" id="UPA00253">
    <property type="reaction ID" value="UER00326"/>
</dbReference>
<comment type="catalytic activity">
    <reaction evidence="10">
        <text>L-aspartate + O2 = iminosuccinate + H2O2</text>
        <dbReference type="Rhea" id="RHEA:25876"/>
        <dbReference type="ChEBI" id="CHEBI:15379"/>
        <dbReference type="ChEBI" id="CHEBI:16240"/>
        <dbReference type="ChEBI" id="CHEBI:29991"/>
        <dbReference type="ChEBI" id="CHEBI:77875"/>
        <dbReference type="EC" id="1.4.3.16"/>
    </reaction>
    <physiologicalReaction direction="left-to-right" evidence="10">
        <dbReference type="Rhea" id="RHEA:25877"/>
    </physiologicalReaction>
</comment>
<comment type="similarity">
    <text evidence="3 13">Belongs to the FAD-dependent oxidoreductase 2 family. NadB subfamily.</text>
</comment>
<feature type="domain" description="FAD-dependent oxidoreductase 2 FAD-binding" evidence="14">
    <location>
        <begin position="22"/>
        <end position="390"/>
    </location>
</feature>
<comment type="function">
    <text evidence="13">Catalyzes the oxidation of L-aspartate to iminoaspartate.</text>
</comment>
<dbReference type="EMBL" id="LGTE01000020">
    <property type="protein sequence ID" value="KNZ68866.1"/>
    <property type="molecule type" value="Genomic_DNA"/>
</dbReference>
<dbReference type="GO" id="GO:0005737">
    <property type="term" value="C:cytoplasm"/>
    <property type="evidence" value="ECO:0007669"/>
    <property type="project" value="UniProtKB-SubCell"/>
</dbReference>
<dbReference type="EC" id="1.4.3.16" evidence="4 11"/>
<sequence length="530" mass="58548">MIPRYIVNFDSRELPCQFTECLVIGSGIAGLYTAIRASKKMAVTVVTKKKRGDSNTELAQGGIAAAIHDADSPALHRMDTLEAGAGLCNEEAVEILVTEGPDRVRELIEMGANFDRHGKELAFTREAAHSRRRILHAGDSTGEEIQRTLNRKAEENTRITLLEDHSVIDLITVGGECLGALVWSEKEESLEIIYARAVVLATGGAGQIFKHTTNPEVATGDGVSIAYRAGAVVTDMEFIQFHPTALLLPGAPRFLISEAVRGEGAILRNIHGERFMPNYHPNAELASRDIVARAITSEMVRTGSNNVFLDLSPIDAEKVKKRFPNIAKTCGLYGIDIAREMIPVAPAAHYMMGGVKTNLNGETNIHGLYACGEVACEGVHGANRLASNSLLDGLVFGARIAEHIIRVLNKPIPNKVDVVFDRLKPGDVTIDYEWLRQQIREVMWDNVGIIRNESGLRQALDWFEKSEHILEQQIKDICYVPVVNMLVLGKLIANAALQRKESRGGHFREDYPCPDDEHWKRHIDLCKEDL</sequence>
<proteinExistence type="inferred from homology"/>
<feature type="active site" description="Proton acceptor" evidence="12">
    <location>
        <position position="288"/>
    </location>
</feature>
<comment type="caution">
    <text evidence="16">The sequence shown here is derived from an EMBL/GenBank/DDBJ whole genome shotgun (WGS) entry which is preliminary data.</text>
</comment>
<dbReference type="Gene3D" id="3.90.700.10">
    <property type="entry name" value="Succinate dehydrogenase/fumarate reductase flavoprotein, catalytic domain"/>
    <property type="match status" value="1"/>
</dbReference>
<evidence type="ECO:0000256" key="7">
    <source>
        <dbReference type="ARBA" id="ARBA00022642"/>
    </source>
</evidence>
<dbReference type="Gene3D" id="3.50.50.60">
    <property type="entry name" value="FAD/NAD(P)-binding domain"/>
    <property type="match status" value="1"/>
</dbReference>
<comment type="pathway">
    <text evidence="2 13">Cofactor biosynthesis; NAD(+) biosynthesis; iminoaspartate from L-aspartate (oxidase route): step 1/1.</text>
</comment>
<evidence type="ECO:0000313" key="16">
    <source>
        <dbReference type="EMBL" id="KNZ68866.1"/>
    </source>
</evidence>
<evidence type="ECO:0000256" key="10">
    <source>
        <dbReference type="ARBA" id="ARBA00048305"/>
    </source>
</evidence>
<evidence type="ECO:0000259" key="15">
    <source>
        <dbReference type="Pfam" id="PF02910"/>
    </source>
</evidence>
<dbReference type="PATRIC" id="fig|281456.6.peg.2629"/>
<evidence type="ECO:0000256" key="6">
    <source>
        <dbReference type="ARBA" id="ARBA00022630"/>
    </source>
</evidence>
<dbReference type="SUPFAM" id="SSF56425">
    <property type="entry name" value="Succinate dehydrogenase/fumarate reductase flavoprotein, catalytic domain"/>
    <property type="match status" value="1"/>
</dbReference>
<evidence type="ECO:0000256" key="9">
    <source>
        <dbReference type="ARBA" id="ARBA00023002"/>
    </source>
</evidence>
<name>A0A0L6W066_9FIRM</name>
<dbReference type="FunFam" id="3.90.700.10:FF:000002">
    <property type="entry name" value="L-aspartate oxidase"/>
    <property type="match status" value="1"/>
</dbReference>
<feature type="domain" description="Fumarate reductase/succinate dehydrogenase flavoprotein-like C-terminal" evidence="15">
    <location>
        <begin position="436"/>
        <end position="522"/>
    </location>
</feature>
<dbReference type="NCBIfam" id="TIGR00551">
    <property type="entry name" value="nadB"/>
    <property type="match status" value="1"/>
</dbReference>
<evidence type="ECO:0000256" key="11">
    <source>
        <dbReference type="NCBIfam" id="TIGR00551"/>
    </source>
</evidence>
<dbReference type="SUPFAM" id="SSF51905">
    <property type="entry name" value="FAD/NAD(P)-binding domain"/>
    <property type="match status" value="1"/>
</dbReference>
<accession>A0A0L6W066</accession>
<dbReference type="AlphaFoldDB" id="A0A0L6W066"/>
<evidence type="ECO:0000259" key="14">
    <source>
        <dbReference type="Pfam" id="PF00890"/>
    </source>
</evidence>
<dbReference type="Proteomes" id="UP000037175">
    <property type="component" value="Unassembled WGS sequence"/>
</dbReference>
<dbReference type="PANTHER" id="PTHR42716">
    <property type="entry name" value="L-ASPARTATE OXIDASE"/>
    <property type="match status" value="1"/>
</dbReference>
<evidence type="ECO:0000256" key="5">
    <source>
        <dbReference type="ARBA" id="ARBA00021901"/>
    </source>
</evidence>
<gene>
    <name evidence="16" type="ORF">Tfer_2480</name>
</gene>
<dbReference type="Pfam" id="PF02910">
    <property type="entry name" value="Succ_DH_flav_C"/>
    <property type="match status" value="1"/>
</dbReference>
<dbReference type="InterPro" id="IPR003953">
    <property type="entry name" value="FAD-dep_OxRdtase_2_FAD-bd"/>
</dbReference>
<keyword evidence="8 13" id="KW-0274">FAD</keyword>
<dbReference type="Pfam" id="PF00890">
    <property type="entry name" value="FAD_binding_2"/>
    <property type="match status" value="1"/>
</dbReference>
<dbReference type="InterPro" id="IPR005288">
    <property type="entry name" value="NadB"/>
</dbReference>
<dbReference type="GO" id="GO:0033765">
    <property type="term" value="F:steroid dehydrogenase activity, acting on the CH-CH group of donors"/>
    <property type="evidence" value="ECO:0007669"/>
    <property type="project" value="UniProtKB-ARBA"/>
</dbReference>
<dbReference type="GO" id="GO:0034628">
    <property type="term" value="P:'de novo' NAD+ biosynthetic process from L-aspartate"/>
    <property type="evidence" value="ECO:0007669"/>
    <property type="project" value="TreeGrafter"/>
</dbReference>